<dbReference type="InterPro" id="IPR000092">
    <property type="entry name" value="Polyprenyl_synt"/>
</dbReference>
<keyword evidence="12" id="KW-0479">Metal-binding</keyword>
<keyword evidence="13" id="KW-0460">Magnesium</keyword>
<dbReference type="UniPathway" id="UPA00260">
    <property type="reaction ID" value="UER00369"/>
</dbReference>
<dbReference type="EMBL" id="MK250085">
    <property type="protein sequence ID" value="QDY51730.1"/>
    <property type="molecule type" value="Genomic_DNA"/>
</dbReference>
<comment type="pathway">
    <text evidence="3">Isoprenoid biosynthesis; geranyl diphosphate biosynthesis; geranyl diphosphate from dimethylallyl diphosphate and isopentenyl diphosphate: step 1/1.</text>
</comment>
<evidence type="ECO:0000256" key="6">
    <source>
        <dbReference type="ARBA" id="ARBA00007464"/>
    </source>
</evidence>
<evidence type="ECO:0000256" key="10">
    <source>
        <dbReference type="ARBA" id="ARBA00017407"/>
    </source>
</evidence>
<dbReference type="GO" id="GO:0033386">
    <property type="term" value="P:geranylgeranyl diphosphate biosynthetic process"/>
    <property type="evidence" value="ECO:0007669"/>
    <property type="project" value="UniProtKB-UniPathway"/>
</dbReference>
<comment type="cofactor">
    <cofactor evidence="1">
        <name>Mg(2+)</name>
        <dbReference type="ChEBI" id="CHEBI:18420"/>
    </cofactor>
</comment>
<keyword evidence="11" id="KW-0808">Transferase</keyword>
<organism evidence="25">
    <name type="scientific">Mimiviridae sp. ChoanoV1</name>
    <dbReference type="NCBI Taxonomy" id="2596887"/>
    <lineage>
        <taxon>Viruses</taxon>
        <taxon>Varidnaviria</taxon>
        <taxon>Bamfordvirae</taxon>
        <taxon>Nucleocytoviricota</taxon>
        <taxon>Megaviricetes</taxon>
        <taxon>Imitervirales</taxon>
        <taxon>Schizomimiviridae</taxon>
    </lineage>
</organism>
<name>A0A5B8HX18_9VIRU</name>
<evidence type="ECO:0000256" key="19">
    <source>
        <dbReference type="ARBA" id="ARBA00032873"/>
    </source>
</evidence>
<evidence type="ECO:0000256" key="4">
    <source>
        <dbReference type="ARBA" id="ARBA00005035"/>
    </source>
</evidence>
<evidence type="ECO:0000256" key="17">
    <source>
        <dbReference type="ARBA" id="ARBA00032424"/>
    </source>
</evidence>
<evidence type="ECO:0000313" key="25">
    <source>
        <dbReference type="EMBL" id="QDY51730.1"/>
    </source>
</evidence>
<evidence type="ECO:0000256" key="3">
    <source>
        <dbReference type="ARBA" id="ARBA00004932"/>
    </source>
</evidence>
<proteinExistence type="inferred from homology"/>
<dbReference type="GO" id="GO:0004337">
    <property type="term" value="F:(2E,6E)-farnesyl diphosphate synthase activity"/>
    <property type="evidence" value="ECO:0007669"/>
    <property type="project" value="UniProtKB-EC"/>
</dbReference>
<comment type="function">
    <text evidence="2">Trans-prenyltransferase that catalyzes the sequential condensation of isopentenyl diphosphate (IPP) with different allylic diphosphates, such as dimethylallyl diphosphate (DMAPP), geranyl diphosphate (GPP), farnesyl diphosphate (FPP) and geranylgeranyl diphosphate (GGPP), farnesyl diphosphate being the best allylic substrate.</text>
</comment>
<dbReference type="Pfam" id="PF00348">
    <property type="entry name" value="polyprenyl_synt"/>
    <property type="match status" value="1"/>
</dbReference>
<dbReference type="EC" id="2.5.1.29" evidence="7"/>
<protein>
    <recommendedName>
        <fullName evidence="10">Trans-prenyltransferase</fullName>
        <ecNumber evidence="9">2.5.1.1</ecNumber>
        <ecNumber evidence="8">2.5.1.10</ecNumber>
        <ecNumber evidence="7">2.5.1.29</ecNumber>
    </recommendedName>
    <alternativeName>
        <fullName evidence="19">(2E,6E)-farnesyl diphosphate synthase</fullName>
    </alternativeName>
    <alternativeName>
        <fullName evidence="18">Dimethylallyltranstransferase</fullName>
    </alternativeName>
    <alternativeName>
        <fullName evidence="17">Farnesyl diphosphate synthase</fullName>
    </alternativeName>
    <alternativeName>
        <fullName evidence="15">Farnesyltranstransferase</fullName>
    </alternativeName>
    <alternativeName>
        <fullName evidence="16">Geranyltranstransferase</fullName>
    </alternativeName>
    <alternativeName>
        <fullName evidence="20">Polyprenyl-diphosphate synthase</fullName>
    </alternativeName>
</protein>
<dbReference type="SUPFAM" id="SSF48576">
    <property type="entry name" value="Terpenoid synthases"/>
    <property type="match status" value="1"/>
</dbReference>
<dbReference type="GO" id="GO:0046872">
    <property type="term" value="F:metal ion binding"/>
    <property type="evidence" value="ECO:0007669"/>
    <property type="project" value="UniProtKB-KW"/>
</dbReference>
<dbReference type="EC" id="2.5.1.1" evidence="9"/>
<evidence type="ECO:0000256" key="9">
    <source>
        <dbReference type="ARBA" id="ARBA00012833"/>
    </source>
</evidence>
<dbReference type="UniPathway" id="UPA00259">
    <property type="reaction ID" value="UER00368"/>
</dbReference>
<sequence length="296" mass="35296">MNCLKKNVNDNIYDFFIENNNLKHIYQDIFEGGKRLRPIITILILKSFLRNNNFYIERFNESIQKLYLVNEIVHNISLILDDLPCMDNDNYRRGKETIHFKYGCHSALSIIFNLMEDYGRLIKENIDGKEKINIDGKVIKIYDYLYNILNKSILELIEGQYLDLNYLPIGLNEEMIIKINSFKTVPLFRTSFLLGYFLIYKFDKKFIFKEDIINDLGKIAKYLGIIFQISDDYLDIEQDKKNKIFLNFFLTLGNKRTLEIYDENLNNLENLLQKHNLFCKDIKEIIKLINNRIYGK</sequence>
<evidence type="ECO:0000256" key="22">
    <source>
        <dbReference type="ARBA" id="ARBA00049291"/>
    </source>
</evidence>
<dbReference type="Gene3D" id="1.10.600.10">
    <property type="entry name" value="Farnesyl Diphosphate Synthase"/>
    <property type="match status" value="1"/>
</dbReference>
<evidence type="ECO:0000256" key="21">
    <source>
        <dbReference type="ARBA" id="ARBA00048119"/>
    </source>
</evidence>
<evidence type="ECO:0000256" key="20">
    <source>
        <dbReference type="ARBA" id="ARBA00033128"/>
    </source>
</evidence>
<dbReference type="GO" id="GO:0045337">
    <property type="term" value="P:farnesyl diphosphate biosynthetic process"/>
    <property type="evidence" value="ECO:0007669"/>
    <property type="project" value="UniProtKB-UniPathway"/>
</dbReference>
<keyword evidence="14" id="KW-0414">Isoprene biosynthesis</keyword>
<comment type="catalytic activity">
    <reaction evidence="22">
        <text>isopentenyl diphosphate + dimethylallyl diphosphate = (2E)-geranyl diphosphate + diphosphate</text>
        <dbReference type="Rhea" id="RHEA:22408"/>
        <dbReference type="ChEBI" id="CHEBI:33019"/>
        <dbReference type="ChEBI" id="CHEBI:57623"/>
        <dbReference type="ChEBI" id="CHEBI:58057"/>
        <dbReference type="ChEBI" id="CHEBI:128769"/>
        <dbReference type="EC" id="2.5.1.1"/>
    </reaction>
</comment>
<comment type="catalytic activity">
    <reaction evidence="24">
        <text>isopentenyl diphosphate + (2E)-geranyl diphosphate = (2E,6E)-farnesyl diphosphate + diphosphate</text>
        <dbReference type="Rhea" id="RHEA:19361"/>
        <dbReference type="ChEBI" id="CHEBI:33019"/>
        <dbReference type="ChEBI" id="CHEBI:58057"/>
        <dbReference type="ChEBI" id="CHEBI:128769"/>
        <dbReference type="ChEBI" id="CHEBI:175763"/>
        <dbReference type="EC" id="2.5.1.10"/>
    </reaction>
</comment>
<dbReference type="UniPathway" id="UPA00389">
    <property type="reaction ID" value="UER00564"/>
</dbReference>
<gene>
    <name evidence="25" type="ORF">1_115</name>
</gene>
<dbReference type="PROSITE" id="PS00444">
    <property type="entry name" value="POLYPRENYL_SYNTHASE_2"/>
    <property type="match status" value="1"/>
</dbReference>
<evidence type="ECO:0000256" key="1">
    <source>
        <dbReference type="ARBA" id="ARBA00001946"/>
    </source>
</evidence>
<evidence type="ECO:0000256" key="11">
    <source>
        <dbReference type="ARBA" id="ARBA00022679"/>
    </source>
</evidence>
<evidence type="ECO:0000256" key="7">
    <source>
        <dbReference type="ARBA" id="ARBA00012382"/>
    </source>
</evidence>
<evidence type="ECO:0000256" key="5">
    <source>
        <dbReference type="ARBA" id="ARBA00005221"/>
    </source>
</evidence>
<dbReference type="GO" id="GO:0004161">
    <property type="term" value="F:dimethylallyltranstransferase activity"/>
    <property type="evidence" value="ECO:0007669"/>
    <property type="project" value="UniProtKB-EC"/>
</dbReference>
<comment type="catalytic activity">
    <reaction evidence="21">
        <text>isopentenyl diphosphate + (2E,6E)-farnesyl diphosphate = (2E,6E,10E)-geranylgeranyl diphosphate + diphosphate</text>
        <dbReference type="Rhea" id="RHEA:17653"/>
        <dbReference type="ChEBI" id="CHEBI:33019"/>
        <dbReference type="ChEBI" id="CHEBI:58756"/>
        <dbReference type="ChEBI" id="CHEBI:128769"/>
        <dbReference type="ChEBI" id="CHEBI:175763"/>
        <dbReference type="EC" id="2.5.1.29"/>
    </reaction>
</comment>
<dbReference type="GO" id="GO:0004311">
    <property type="term" value="F:geranylgeranyl diphosphate synthase activity"/>
    <property type="evidence" value="ECO:0007669"/>
    <property type="project" value="UniProtKB-EC"/>
</dbReference>
<comment type="similarity">
    <text evidence="6">Belongs to the FPP/GGPP synthase family. Asfivirus trans-prenyltransferase subfamily.</text>
</comment>
<comment type="pathway">
    <text evidence="4">Isoprenoid biosynthesis; farnesyl diphosphate biosynthesis; farnesyl diphosphate from geranyl diphosphate and isopentenyl diphosphate: step 1/1.</text>
</comment>
<evidence type="ECO:0000256" key="18">
    <source>
        <dbReference type="ARBA" id="ARBA00032448"/>
    </source>
</evidence>
<evidence type="ECO:0000256" key="2">
    <source>
        <dbReference type="ARBA" id="ARBA00002733"/>
    </source>
</evidence>
<evidence type="ECO:0000256" key="15">
    <source>
        <dbReference type="ARBA" id="ARBA00032052"/>
    </source>
</evidence>
<evidence type="ECO:0000256" key="8">
    <source>
        <dbReference type="ARBA" id="ARBA00012439"/>
    </source>
</evidence>
<dbReference type="GO" id="GO:0033384">
    <property type="term" value="P:geranyl diphosphate biosynthetic process"/>
    <property type="evidence" value="ECO:0007669"/>
    <property type="project" value="UniProtKB-UniPathway"/>
</dbReference>
<reference evidence="25" key="1">
    <citation type="submission" date="2018-11" db="EMBL/GenBank/DDBJ databases">
        <title>A distinct lineage of giant viruses engineers rhodopsin photosystems in predatory marine eukaryotes.</title>
        <authorList>
            <person name="Needham D.M."/>
            <person name="Yoshizawa S."/>
            <person name="Hosaka T."/>
            <person name="Poirier C."/>
            <person name="Choi C.-J."/>
            <person name="Hehenberger E."/>
            <person name="Irwin N.A.T."/>
            <person name="Wilken S."/>
            <person name="Yung C.-M."/>
            <person name="Bachy C."/>
            <person name="Kurihara R."/>
            <person name="Nakajima Y."/>
            <person name="Kojima K."/>
            <person name="Kimura-Someya T."/>
            <person name="Leonard G."/>
            <person name="Malmstrom R.R."/>
            <person name="Mende D."/>
            <person name="Olson D.K."/>
            <person name="Sudo Y."/>
            <person name="Sudek S."/>
            <person name="Richards T.A."/>
            <person name="DeLong E.F."/>
            <person name="Keeling P.J."/>
            <person name="Santoro A.E."/>
            <person name="Shirouzu M."/>
            <person name="Iwasaki W."/>
            <person name="Worden A.Z."/>
        </authorList>
    </citation>
    <scope>NUCLEOTIDE SEQUENCE</scope>
</reference>
<dbReference type="PANTHER" id="PTHR43281">
    <property type="entry name" value="FARNESYL DIPHOSPHATE SYNTHASE"/>
    <property type="match status" value="1"/>
</dbReference>
<evidence type="ECO:0000256" key="12">
    <source>
        <dbReference type="ARBA" id="ARBA00022723"/>
    </source>
</evidence>
<dbReference type="PROSITE" id="PS00723">
    <property type="entry name" value="POLYPRENYL_SYNTHASE_1"/>
    <property type="match status" value="1"/>
</dbReference>
<accession>A0A5B8HX18</accession>
<evidence type="ECO:0000256" key="23">
    <source>
        <dbReference type="ARBA" id="ARBA00049292"/>
    </source>
</evidence>
<dbReference type="EC" id="2.5.1.10" evidence="8"/>
<evidence type="ECO:0000256" key="14">
    <source>
        <dbReference type="ARBA" id="ARBA00023229"/>
    </source>
</evidence>
<dbReference type="InterPro" id="IPR008949">
    <property type="entry name" value="Isoprenoid_synthase_dom_sf"/>
</dbReference>
<evidence type="ECO:0000256" key="24">
    <source>
        <dbReference type="ARBA" id="ARBA00049399"/>
    </source>
</evidence>
<dbReference type="PANTHER" id="PTHR43281:SF1">
    <property type="entry name" value="FARNESYL DIPHOSPHATE SYNTHASE"/>
    <property type="match status" value="1"/>
</dbReference>
<evidence type="ECO:0000256" key="16">
    <source>
        <dbReference type="ARBA" id="ARBA00032380"/>
    </source>
</evidence>
<dbReference type="InterPro" id="IPR033749">
    <property type="entry name" value="Polyprenyl_synt_CS"/>
</dbReference>
<comment type="catalytic activity">
    <reaction evidence="23">
        <text>isopentenyl diphosphate + (2E,6E,10E)-geranylgeranyl diphosphate = (2E,6E,10E,14E)-geranylfarnesyl diphosphate + diphosphate</text>
        <dbReference type="Rhea" id="RHEA:25694"/>
        <dbReference type="ChEBI" id="CHEBI:33019"/>
        <dbReference type="ChEBI" id="CHEBI:57907"/>
        <dbReference type="ChEBI" id="CHEBI:58756"/>
        <dbReference type="ChEBI" id="CHEBI:128769"/>
    </reaction>
</comment>
<comment type="pathway">
    <text evidence="5">Isoprenoid biosynthesis; geranylgeranyl diphosphate biosynthesis; geranylgeranyl diphosphate from farnesyl diphosphate and isopentenyl diphosphate: step 1/1.</text>
</comment>
<evidence type="ECO:0000256" key="13">
    <source>
        <dbReference type="ARBA" id="ARBA00022842"/>
    </source>
</evidence>